<keyword evidence="1" id="KW-0472">Membrane</keyword>
<dbReference type="AlphaFoldDB" id="A0A075AIC5"/>
<dbReference type="RefSeq" id="XP_009164790.1">
    <property type="nucleotide sequence ID" value="XM_009166526.1"/>
</dbReference>
<keyword evidence="1" id="KW-1133">Transmembrane helix</keyword>
<proteinExistence type="predicted"/>
<dbReference type="GeneID" id="20316500"/>
<protein>
    <submittedName>
        <fullName evidence="2">Uncharacterized protein</fullName>
    </submittedName>
</protein>
<accession>A0A075AIC5</accession>
<name>A0A075AIC5_OPIVI</name>
<keyword evidence="3" id="KW-1185">Reference proteome</keyword>
<dbReference type="EMBL" id="KL596646">
    <property type="protein sequence ID" value="KER31394.1"/>
    <property type="molecule type" value="Genomic_DNA"/>
</dbReference>
<evidence type="ECO:0000313" key="3">
    <source>
        <dbReference type="Proteomes" id="UP000054324"/>
    </source>
</evidence>
<dbReference type="CTD" id="20316500"/>
<evidence type="ECO:0000256" key="1">
    <source>
        <dbReference type="SAM" id="Phobius"/>
    </source>
</evidence>
<organism evidence="2 3">
    <name type="scientific">Opisthorchis viverrini</name>
    <name type="common">Southeast Asian liver fluke</name>
    <dbReference type="NCBI Taxonomy" id="6198"/>
    <lineage>
        <taxon>Eukaryota</taxon>
        <taxon>Metazoa</taxon>
        <taxon>Spiralia</taxon>
        <taxon>Lophotrochozoa</taxon>
        <taxon>Platyhelminthes</taxon>
        <taxon>Trematoda</taxon>
        <taxon>Digenea</taxon>
        <taxon>Opisthorchiida</taxon>
        <taxon>Opisthorchiata</taxon>
        <taxon>Opisthorchiidae</taxon>
        <taxon>Opisthorchis</taxon>
    </lineage>
</organism>
<keyword evidence="1" id="KW-0812">Transmembrane</keyword>
<feature type="transmembrane region" description="Helical" evidence="1">
    <location>
        <begin position="12"/>
        <end position="31"/>
    </location>
</feature>
<sequence length="127" mass="14627">MRIEITEKKITIWLFGLASFSRLSLLVSPIFPPERFMLVALKTKNYATSLAHENLGSELNMVSVYFGESAHKSDNEGQMMEYFASSTHHRHPKLFNNQSQSLASVMISIIAEMVIRLRSFRNQWKFA</sequence>
<reference evidence="2 3" key="1">
    <citation type="submission" date="2013-11" db="EMBL/GenBank/DDBJ databases">
        <title>Opisthorchis viverrini - life in the bile duct.</title>
        <authorList>
            <person name="Young N.D."/>
            <person name="Nagarajan N."/>
            <person name="Lin S.J."/>
            <person name="Korhonen P.K."/>
            <person name="Jex A.R."/>
            <person name="Hall R.S."/>
            <person name="Safavi-Hemami H."/>
            <person name="Kaewkong W."/>
            <person name="Bertrand D."/>
            <person name="Gao S."/>
            <person name="Seet Q."/>
            <person name="Wongkham S."/>
            <person name="Teh B.T."/>
            <person name="Wongkham C."/>
            <person name="Intapan P.M."/>
            <person name="Maleewong W."/>
            <person name="Yang X."/>
            <person name="Hu M."/>
            <person name="Wang Z."/>
            <person name="Hofmann A."/>
            <person name="Sternberg P.W."/>
            <person name="Tan P."/>
            <person name="Wang J."/>
            <person name="Gasser R.B."/>
        </authorList>
    </citation>
    <scope>NUCLEOTIDE SEQUENCE [LARGE SCALE GENOMIC DNA]</scope>
</reference>
<dbReference type="KEGG" id="ovi:T265_02312"/>
<evidence type="ECO:0000313" key="2">
    <source>
        <dbReference type="EMBL" id="KER31394.1"/>
    </source>
</evidence>
<gene>
    <name evidence="2" type="ORF">T265_02312</name>
</gene>
<dbReference type="Proteomes" id="UP000054324">
    <property type="component" value="Unassembled WGS sequence"/>
</dbReference>